<reference evidence="2" key="1">
    <citation type="journal article" date="2014" name="Genome Announc.">
        <title>Complete Genome Sequence of Campylobacter iguaniorum Strain 1485ET, Isolated from a Bearded Dragon (Pogona vitticeps).</title>
        <authorList>
            <person name="Gilbert M.J."/>
            <person name="Miller W.G."/>
            <person name="Yee E."/>
            <person name="Kik M."/>
            <person name="Wagenaar J.A."/>
            <person name="Duim B."/>
        </authorList>
    </citation>
    <scope>NUCLEOTIDE SEQUENCE [LARGE SCALE GENOMIC DNA]</scope>
    <source>
        <strain evidence="2">1485E</strain>
    </source>
</reference>
<dbReference type="AlphaFoldDB" id="A0A076FEY1"/>
<dbReference type="OrthoDB" id="5358202at2"/>
<name>A0A076FEY1_9BACT</name>
<dbReference type="RefSeq" id="WP_038453402.1">
    <property type="nucleotide sequence ID" value="NZ_CP009043.1"/>
</dbReference>
<dbReference type="eggNOG" id="ENOG5031AGG">
    <property type="taxonomic scope" value="Bacteria"/>
</dbReference>
<dbReference type="STRING" id="1244531.CIG2463D_0519"/>
<keyword evidence="2" id="KW-1185">Reference proteome</keyword>
<evidence type="ECO:0000313" key="1">
    <source>
        <dbReference type="EMBL" id="AII14384.1"/>
    </source>
</evidence>
<dbReference type="Proteomes" id="UP000028486">
    <property type="component" value="Chromosome"/>
</dbReference>
<proteinExistence type="predicted"/>
<dbReference type="EMBL" id="CP009043">
    <property type="protein sequence ID" value="AII14384.1"/>
    <property type="molecule type" value="Genomic_DNA"/>
</dbReference>
<organism evidence="1 2">
    <name type="scientific">Campylobacter iguaniorum</name>
    <dbReference type="NCBI Taxonomy" id="1244531"/>
    <lineage>
        <taxon>Bacteria</taxon>
        <taxon>Pseudomonadati</taxon>
        <taxon>Campylobacterota</taxon>
        <taxon>Epsilonproteobacteria</taxon>
        <taxon>Campylobacterales</taxon>
        <taxon>Campylobacteraceae</taxon>
        <taxon>Campylobacter</taxon>
    </lineage>
</organism>
<dbReference type="HOGENOM" id="CLU_104520_0_0_7"/>
<dbReference type="KEGG" id="caj:CIG1485E_0519"/>
<gene>
    <name evidence="1" type="ORF">CIG1485E_0519</name>
</gene>
<accession>A0A076FEY1</accession>
<protein>
    <submittedName>
        <fullName evidence="1">Uncharacterized protein</fullName>
    </submittedName>
</protein>
<evidence type="ECO:0000313" key="2">
    <source>
        <dbReference type="Proteomes" id="UP000028486"/>
    </source>
</evidence>
<sequence length="238" mass="27872">MSFVCNEEVDIFDDIYSNLNTKKKIDIFLSLHNACVEDSLKISRKYIKYSSNMGEIFTNATFDLLKVKPLKNLKCVNFCLVSNAIIHAFLQGKELPKFANEPTMALAKFIRTFYKSGYFDFQMMFEEYVFDKIKRRHLNKDVYVKDGVIILSSGGIQLLGVIPIFKKFDSNYKNNLLSKLNFAMQKYKKFSYLDLYVVFPRHEKFTKFIEIKNYFGTEASLKLVPYKICNIIYNKGKI</sequence>